<accession>A0A7N0RIF1</accession>
<dbReference type="InterPro" id="IPR046347">
    <property type="entry name" value="bZIP_sf"/>
</dbReference>
<evidence type="ECO:0000313" key="6">
    <source>
        <dbReference type="EnsemblPlants" id="Kaladp0011s0834.1.v1.1"/>
    </source>
</evidence>
<dbReference type="PANTHER" id="PTHR22952:SF390">
    <property type="entry name" value="ABSCISIC ACID-INSENSITIVE 5-LIKE PROTEIN 2"/>
    <property type="match status" value="1"/>
</dbReference>
<dbReference type="Gramene" id="Kaladp0011s0834.1.v1.1">
    <property type="protein sequence ID" value="Kaladp0011s0834.1.v1.1"/>
    <property type="gene ID" value="Kaladp0011s0834.v1.1"/>
</dbReference>
<feature type="region of interest" description="Disordered" evidence="4">
    <location>
        <begin position="1"/>
        <end position="21"/>
    </location>
</feature>
<keyword evidence="3" id="KW-0539">Nucleus</keyword>
<feature type="region of interest" description="Disordered" evidence="4">
    <location>
        <begin position="164"/>
        <end position="192"/>
    </location>
</feature>
<dbReference type="PROSITE" id="PS50217">
    <property type="entry name" value="BZIP"/>
    <property type="match status" value="1"/>
</dbReference>
<evidence type="ECO:0000256" key="2">
    <source>
        <dbReference type="ARBA" id="ARBA00023125"/>
    </source>
</evidence>
<keyword evidence="2" id="KW-0238">DNA-binding</keyword>
<reference evidence="6" key="1">
    <citation type="submission" date="2021-01" db="UniProtKB">
        <authorList>
            <consortium name="EnsemblPlants"/>
        </authorList>
    </citation>
    <scope>IDENTIFICATION</scope>
</reference>
<dbReference type="GO" id="GO:0003677">
    <property type="term" value="F:DNA binding"/>
    <property type="evidence" value="ECO:0007669"/>
    <property type="project" value="UniProtKB-KW"/>
</dbReference>
<dbReference type="GO" id="GO:0003700">
    <property type="term" value="F:DNA-binding transcription factor activity"/>
    <property type="evidence" value="ECO:0007669"/>
    <property type="project" value="InterPro"/>
</dbReference>
<feature type="compositionally biased region" description="Polar residues" evidence="4">
    <location>
        <begin position="164"/>
        <end position="182"/>
    </location>
</feature>
<dbReference type="InterPro" id="IPR043452">
    <property type="entry name" value="BZIP46-like"/>
</dbReference>
<feature type="region of interest" description="Disordered" evidence="4">
    <location>
        <begin position="242"/>
        <end position="268"/>
    </location>
</feature>
<dbReference type="Proteomes" id="UP000594263">
    <property type="component" value="Unplaced"/>
</dbReference>
<comment type="subcellular location">
    <subcellularLocation>
        <location evidence="1">Nucleus</location>
    </subcellularLocation>
</comment>
<dbReference type="SMART" id="SM00338">
    <property type="entry name" value="BRLZ"/>
    <property type="match status" value="1"/>
</dbReference>
<dbReference type="PANTHER" id="PTHR22952">
    <property type="entry name" value="CAMP-RESPONSE ELEMENT BINDING PROTEIN-RELATED"/>
    <property type="match status" value="1"/>
</dbReference>
<dbReference type="AlphaFoldDB" id="A0A7N0RIF1"/>
<dbReference type="Gene3D" id="1.20.5.170">
    <property type="match status" value="1"/>
</dbReference>
<protein>
    <recommendedName>
        <fullName evidence="5">BZIP domain-containing protein</fullName>
    </recommendedName>
</protein>
<feature type="compositionally biased region" description="Polar residues" evidence="4">
    <location>
        <begin position="11"/>
        <end position="21"/>
    </location>
</feature>
<dbReference type="OMA" id="GPTMELD"/>
<evidence type="ECO:0000256" key="1">
    <source>
        <dbReference type="ARBA" id="ARBA00004123"/>
    </source>
</evidence>
<keyword evidence="7" id="KW-1185">Reference proteome</keyword>
<dbReference type="Pfam" id="PF00170">
    <property type="entry name" value="bZIP_1"/>
    <property type="match status" value="1"/>
</dbReference>
<feature type="domain" description="BZIP" evidence="5">
    <location>
        <begin position="196"/>
        <end position="241"/>
    </location>
</feature>
<sequence length="268" mass="30413">MGIQMMGLQGGDQQSHRQQPARQNSWYNLTFDELNKRFRALGKPVGDMSLKELLNHIRLAESHHARDATGEGNSSSATSMQHQAGLTMARALRGKTVDEIWRDVQLGQKKILGQEIKIENEATFGELTLEDFLVKAGMFVEANFGQGTELDLFDGPATQNFGSQMELSRSPSIDTMSDTPTPGSKRGAVDQLDRSVERRIRRKIKNRESAARSRARKQAYYNELVTRVSVLEEKNLRLKRDKQLDSMLPYDPHKEKKYQLRRTSSASF</sequence>
<dbReference type="PROSITE" id="PS00036">
    <property type="entry name" value="BZIP_BASIC"/>
    <property type="match status" value="1"/>
</dbReference>
<organism evidence="6 7">
    <name type="scientific">Kalanchoe fedtschenkoi</name>
    <name type="common">Lavender scallops</name>
    <name type="synonym">South American air plant</name>
    <dbReference type="NCBI Taxonomy" id="63787"/>
    <lineage>
        <taxon>Eukaryota</taxon>
        <taxon>Viridiplantae</taxon>
        <taxon>Streptophyta</taxon>
        <taxon>Embryophyta</taxon>
        <taxon>Tracheophyta</taxon>
        <taxon>Spermatophyta</taxon>
        <taxon>Magnoliopsida</taxon>
        <taxon>eudicotyledons</taxon>
        <taxon>Gunneridae</taxon>
        <taxon>Pentapetalae</taxon>
        <taxon>Saxifragales</taxon>
        <taxon>Crassulaceae</taxon>
        <taxon>Kalanchoe</taxon>
    </lineage>
</organism>
<dbReference type="EnsemblPlants" id="Kaladp0011s0834.1.v1.1">
    <property type="protein sequence ID" value="Kaladp0011s0834.1.v1.1"/>
    <property type="gene ID" value="Kaladp0011s0834.v1.1"/>
</dbReference>
<evidence type="ECO:0000256" key="4">
    <source>
        <dbReference type="SAM" id="MobiDB-lite"/>
    </source>
</evidence>
<dbReference type="GO" id="GO:0005634">
    <property type="term" value="C:nucleus"/>
    <property type="evidence" value="ECO:0007669"/>
    <property type="project" value="UniProtKB-SubCell"/>
</dbReference>
<name>A0A7N0RIF1_KALFE</name>
<proteinExistence type="predicted"/>
<evidence type="ECO:0000259" key="5">
    <source>
        <dbReference type="PROSITE" id="PS50217"/>
    </source>
</evidence>
<dbReference type="GO" id="GO:0045893">
    <property type="term" value="P:positive regulation of DNA-templated transcription"/>
    <property type="evidence" value="ECO:0007669"/>
    <property type="project" value="InterPro"/>
</dbReference>
<evidence type="ECO:0000313" key="7">
    <source>
        <dbReference type="Proteomes" id="UP000594263"/>
    </source>
</evidence>
<dbReference type="Gramene" id="Kaladp0011s0834.2.v1.1">
    <property type="protein sequence ID" value="Kaladp0011s0834.2.v1.1"/>
    <property type="gene ID" value="Kaladp0011s0834.v1.1"/>
</dbReference>
<dbReference type="SUPFAM" id="SSF57959">
    <property type="entry name" value="Leucine zipper domain"/>
    <property type="match status" value="1"/>
</dbReference>
<evidence type="ECO:0000256" key="3">
    <source>
        <dbReference type="ARBA" id="ARBA00023242"/>
    </source>
</evidence>
<dbReference type="EnsemblPlants" id="Kaladp0011s0834.2.v1.1">
    <property type="protein sequence ID" value="Kaladp0011s0834.2.v1.1"/>
    <property type="gene ID" value="Kaladp0011s0834.v1.1"/>
</dbReference>
<dbReference type="InterPro" id="IPR004827">
    <property type="entry name" value="bZIP"/>
</dbReference>